<evidence type="ECO:0000313" key="3">
    <source>
        <dbReference type="Proteomes" id="UP000000314"/>
    </source>
</evidence>
<dbReference type="STRING" id="644223.C4R944"/>
<dbReference type="eggNOG" id="ENOG502SEF4">
    <property type="taxonomic scope" value="Eukaryota"/>
</dbReference>
<dbReference type="GeneID" id="8201249"/>
<keyword evidence="3" id="KW-1185">Reference proteome</keyword>
<protein>
    <submittedName>
        <fullName evidence="2">Uncharacterized protein</fullName>
    </submittedName>
</protein>
<proteinExistence type="predicted"/>
<gene>
    <name evidence="2" type="ordered locus">PAS_chr4_0851</name>
</gene>
<sequence length="374" mass="42704">MTTVSFQKIMVFPRIAIQDILNYDTPNCIVPMSGSSSASNSIDTGTESVSTEGEPGGSPDGMEGEKESNTDPEGAEQLDPSSQYRYSFEVSLPYFSKLVLARKCHQLSKHTANTKFSNKISSQNGKRGRPYSLLINARLMVYSDLQSILSSLHKSLYDIHEYDMRNIPAVCKSPSSPAPTEQDQLLESISRLLGCSSSLFDSHVVANTNFRALKYDCKNNSMSFLQYMDKIVQSEKYKFVKTIRDYNGKLVKLEIIDKPNFHSNLKNMEWLKEHACFPRYKANMKIHVMLHEDTQDSNSCASDDSEILFYNEPRLFLHDLIYNNYGISKEDVPDLLRGSVSHLRLRLGYWADKRVLINRENFTEHLSSFLHHDY</sequence>
<dbReference type="KEGG" id="ppa:PAS_chr4_0851"/>
<dbReference type="HOGENOM" id="CLU_739893_0_0_1"/>
<dbReference type="Proteomes" id="UP000000314">
    <property type="component" value="Chromosome 4"/>
</dbReference>
<dbReference type="OrthoDB" id="4097087at2759"/>
<organism evidence="2 3">
    <name type="scientific">Komagataella phaffii (strain GS115 / ATCC 20864)</name>
    <name type="common">Yeast</name>
    <name type="synonym">Pichia pastoris</name>
    <dbReference type="NCBI Taxonomy" id="644223"/>
    <lineage>
        <taxon>Eukaryota</taxon>
        <taxon>Fungi</taxon>
        <taxon>Dikarya</taxon>
        <taxon>Ascomycota</taxon>
        <taxon>Saccharomycotina</taxon>
        <taxon>Pichiomycetes</taxon>
        <taxon>Pichiales</taxon>
        <taxon>Pichiaceae</taxon>
        <taxon>Komagataella</taxon>
    </lineage>
</organism>
<evidence type="ECO:0000313" key="2">
    <source>
        <dbReference type="EMBL" id="CAY72119.1"/>
    </source>
</evidence>
<accession>C4R944</accession>
<name>C4R944_KOMPG</name>
<evidence type="ECO:0000256" key="1">
    <source>
        <dbReference type="SAM" id="MobiDB-lite"/>
    </source>
</evidence>
<feature type="compositionally biased region" description="Polar residues" evidence="1">
    <location>
        <begin position="34"/>
        <end position="51"/>
    </location>
</feature>
<dbReference type="AlphaFoldDB" id="C4R944"/>
<feature type="region of interest" description="Disordered" evidence="1">
    <location>
        <begin position="34"/>
        <end position="80"/>
    </location>
</feature>
<dbReference type="InParanoid" id="C4R944"/>
<dbReference type="RefSeq" id="XP_002494298.1">
    <property type="nucleotide sequence ID" value="XM_002494253.1"/>
</dbReference>
<dbReference type="EMBL" id="FN392322">
    <property type="protein sequence ID" value="CAY72119.1"/>
    <property type="molecule type" value="Genomic_DNA"/>
</dbReference>
<reference evidence="2 3" key="1">
    <citation type="journal article" date="2009" name="Nat. Biotechnol.">
        <title>Genome sequence of the recombinant protein production host Pichia pastoris.</title>
        <authorList>
            <person name="De Schutter K."/>
            <person name="Lin Y.C."/>
            <person name="Tiels P."/>
            <person name="Van Hecke A."/>
            <person name="Glinka S."/>
            <person name="Weber-Lehmann J."/>
            <person name="Rouze P."/>
            <person name="Van de Peer Y."/>
            <person name="Callewaert N."/>
        </authorList>
    </citation>
    <scope>NUCLEOTIDE SEQUENCE [LARGE SCALE GENOMIC DNA]</scope>
    <source>
        <strain evidence="3">GS115 / ATCC 20864</strain>
    </source>
</reference>